<dbReference type="Proteomes" id="UP000541558">
    <property type="component" value="Unassembled WGS sequence"/>
</dbReference>
<dbReference type="GO" id="GO:0071949">
    <property type="term" value="F:FAD binding"/>
    <property type="evidence" value="ECO:0007669"/>
    <property type="project" value="InterPro"/>
</dbReference>
<feature type="region of interest" description="Disordered" evidence="5">
    <location>
        <begin position="1"/>
        <end position="24"/>
    </location>
</feature>
<keyword evidence="8" id="KW-1185">Reference proteome</keyword>
<dbReference type="Pfam" id="PF01494">
    <property type="entry name" value="FAD_binding_3"/>
    <property type="match status" value="1"/>
</dbReference>
<feature type="domain" description="FAD-binding" evidence="6">
    <location>
        <begin position="36"/>
        <end position="399"/>
    </location>
</feature>
<dbReference type="Gene3D" id="3.30.70.2450">
    <property type="match status" value="1"/>
</dbReference>
<dbReference type="PRINTS" id="PR00420">
    <property type="entry name" value="RNGMNOXGNASE"/>
</dbReference>
<dbReference type="EMBL" id="JAACJK010000059">
    <property type="protein sequence ID" value="KAF5335956.1"/>
    <property type="molecule type" value="Genomic_DNA"/>
</dbReference>
<keyword evidence="4" id="KW-0560">Oxidoreductase</keyword>
<keyword evidence="3" id="KW-0274">FAD</keyword>
<sequence>MTLGEESRPSYPRPSRTSNRPDVKSSIYTVMSREPTPVLIVGGGPSGLVLAIALLRSGVPVRIIEKTWVPRLGQRGAGLMPRSLELFTMLGMIEPVLKRAICVPLVRKYKLPEGVDVLNEFAMSPLADPTPTHPFLNLMLLGQDTLETVFHEELAKLGCSVENGTELVSFKQNADFVEVNLLKRGPKGDQEERETCRYEWMVGTDGAKGVVRKQLGLTFLGETRLVENFVVGDICVEGLSPKYWHMWGEASDVLISLRPTETKGLYNFIIAGKDINNAELAASQDTIRDCFRKNTGNRKDIKFGEMPWMSYYTPNIRMVDAFSKGRIFIAGDAGHVHSPTGGQVWFFSPIIDGVNTGMQDSFNLGWKLALVAKGLASPSLLNTYSNERLPVIAEMLDQTTKLLNSTFNGGSAAEWQNGGALFQLGVNYRWSTIVMDERKSIEAAREAEEDALMEDFEFEDDGDDEKIDSYGTGFDGRLRAGDRAPDSSGLIKPGTSMKPFNKSHQLFQIFTVTRHTVLLFADFVECDEILQDLQRYPKDLLQSVVVVRCKRSAPSGSNLADHVLEDHDGHAYEAYTSSVCGVIVVRPDGIIGGILRGSNSLRRYFQNVLASP</sequence>
<evidence type="ECO:0000256" key="2">
    <source>
        <dbReference type="ARBA" id="ARBA00022630"/>
    </source>
</evidence>
<comment type="cofactor">
    <cofactor evidence="1">
        <name>FAD</name>
        <dbReference type="ChEBI" id="CHEBI:57692"/>
    </cofactor>
</comment>
<dbReference type="OrthoDB" id="2690153at2759"/>
<gene>
    <name evidence="7" type="ORF">D9611_006410</name>
</gene>
<reference evidence="7 8" key="1">
    <citation type="journal article" date="2020" name="ISME J.">
        <title>Uncovering the hidden diversity of litter-decomposition mechanisms in mushroom-forming fungi.</title>
        <authorList>
            <person name="Floudas D."/>
            <person name="Bentzer J."/>
            <person name="Ahren D."/>
            <person name="Johansson T."/>
            <person name="Persson P."/>
            <person name="Tunlid A."/>
        </authorList>
    </citation>
    <scope>NUCLEOTIDE SEQUENCE [LARGE SCALE GENOMIC DNA]</scope>
    <source>
        <strain evidence="7 8">CBS 175.51</strain>
    </source>
</reference>
<dbReference type="InterPro" id="IPR002938">
    <property type="entry name" value="FAD-bd"/>
</dbReference>
<protein>
    <recommendedName>
        <fullName evidence="6">FAD-binding domain-containing protein</fullName>
    </recommendedName>
</protein>
<dbReference type="AlphaFoldDB" id="A0A8H5C7E9"/>
<comment type="caution">
    <text evidence="7">The sequence shown here is derived from an EMBL/GenBank/DDBJ whole genome shotgun (WGS) entry which is preliminary data.</text>
</comment>
<evidence type="ECO:0000259" key="6">
    <source>
        <dbReference type="Pfam" id="PF01494"/>
    </source>
</evidence>
<evidence type="ECO:0000256" key="1">
    <source>
        <dbReference type="ARBA" id="ARBA00001974"/>
    </source>
</evidence>
<evidence type="ECO:0000313" key="8">
    <source>
        <dbReference type="Proteomes" id="UP000541558"/>
    </source>
</evidence>
<accession>A0A8H5C7E9</accession>
<feature type="compositionally biased region" description="Low complexity" evidence="5">
    <location>
        <begin position="9"/>
        <end position="20"/>
    </location>
</feature>
<evidence type="ECO:0000256" key="5">
    <source>
        <dbReference type="SAM" id="MobiDB-lite"/>
    </source>
</evidence>
<dbReference type="Gene3D" id="3.40.30.20">
    <property type="match status" value="1"/>
</dbReference>
<proteinExistence type="predicted"/>
<dbReference type="InterPro" id="IPR050641">
    <property type="entry name" value="RIFMO-like"/>
</dbReference>
<dbReference type="PANTHER" id="PTHR43004:SF19">
    <property type="entry name" value="BINDING MONOOXYGENASE, PUTATIVE (JCVI)-RELATED"/>
    <property type="match status" value="1"/>
</dbReference>
<organism evidence="7 8">
    <name type="scientific">Ephemerocybe angulata</name>
    <dbReference type="NCBI Taxonomy" id="980116"/>
    <lineage>
        <taxon>Eukaryota</taxon>
        <taxon>Fungi</taxon>
        <taxon>Dikarya</taxon>
        <taxon>Basidiomycota</taxon>
        <taxon>Agaricomycotina</taxon>
        <taxon>Agaricomycetes</taxon>
        <taxon>Agaricomycetidae</taxon>
        <taxon>Agaricales</taxon>
        <taxon>Agaricineae</taxon>
        <taxon>Psathyrellaceae</taxon>
        <taxon>Ephemerocybe</taxon>
    </lineage>
</organism>
<dbReference type="GO" id="GO:0016709">
    <property type="term" value="F:oxidoreductase activity, acting on paired donors, with incorporation or reduction of molecular oxygen, NAD(P)H as one donor, and incorporation of one atom of oxygen"/>
    <property type="evidence" value="ECO:0007669"/>
    <property type="project" value="UniProtKB-ARBA"/>
</dbReference>
<dbReference type="InterPro" id="IPR038220">
    <property type="entry name" value="PHOX_C_sf"/>
</dbReference>
<evidence type="ECO:0000313" key="7">
    <source>
        <dbReference type="EMBL" id="KAF5335956.1"/>
    </source>
</evidence>
<name>A0A8H5C7E9_9AGAR</name>
<keyword evidence="2" id="KW-0285">Flavoprotein</keyword>
<evidence type="ECO:0000256" key="3">
    <source>
        <dbReference type="ARBA" id="ARBA00022827"/>
    </source>
</evidence>
<evidence type="ECO:0000256" key="4">
    <source>
        <dbReference type="ARBA" id="ARBA00023002"/>
    </source>
</evidence>
<dbReference type="PANTHER" id="PTHR43004">
    <property type="entry name" value="TRK SYSTEM POTASSIUM UPTAKE PROTEIN"/>
    <property type="match status" value="1"/>
</dbReference>
<dbReference type="Gene3D" id="3.50.50.60">
    <property type="entry name" value="FAD/NAD(P)-binding domain"/>
    <property type="match status" value="1"/>
</dbReference>
<dbReference type="SUPFAM" id="SSF51905">
    <property type="entry name" value="FAD/NAD(P)-binding domain"/>
    <property type="match status" value="1"/>
</dbReference>
<dbReference type="InterPro" id="IPR036188">
    <property type="entry name" value="FAD/NAD-bd_sf"/>
</dbReference>